<keyword evidence="12" id="KW-1185">Reference proteome</keyword>
<dbReference type="Gene3D" id="2.60.120.260">
    <property type="entry name" value="Galactose-binding domain-like"/>
    <property type="match status" value="2"/>
</dbReference>
<comment type="caution">
    <text evidence="11">The sequence shown here is derived from an EMBL/GenBank/DDBJ whole genome shotgun (WGS) entry which is preliminary data.</text>
</comment>
<evidence type="ECO:0000256" key="2">
    <source>
        <dbReference type="ARBA" id="ARBA00004613"/>
    </source>
</evidence>
<dbReference type="SMART" id="SM00607">
    <property type="entry name" value="FTP"/>
    <property type="match status" value="2"/>
</dbReference>
<dbReference type="Pfam" id="PF22633">
    <property type="entry name" value="F5_F8_type_C_2"/>
    <property type="match status" value="2"/>
</dbReference>
<dbReference type="GO" id="GO:0046872">
    <property type="term" value="F:metal ion binding"/>
    <property type="evidence" value="ECO:0007669"/>
    <property type="project" value="UniProtKB-KW"/>
</dbReference>
<comment type="subunit">
    <text evidence="4">Homotrimer.</text>
</comment>
<dbReference type="GO" id="GO:0010185">
    <property type="term" value="P:regulation of cellular defense response"/>
    <property type="evidence" value="ECO:0007669"/>
    <property type="project" value="UniProtKB-ARBA"/>
</dbReference>
<dbReference type="GO" id="GO:0001868">
    <property type="term" value="P:regulation of complement activation, lectin pathway"/>
    <property type="evidence" value="ECO:0007669"/>
    <property type="project" value="UniProtKB-ARBA"/>
</dbReference>
<name>A0A4Z2CF24_9TELE</name>
<dbReference type="SUPFAM" id="SSF49785">
    <property type="entry name" value="Galactose-binding domain-like"/>
    <property type="match status" value="2"/>
</dbReference>
<dbReference type="PANTHER" id="PTHR45713:SF8">
    <property type="entry name" value="SI:CH211-215K15.4"/>
    <property type="match status" value="1"/>
</dbReference>
<evidence type="ECO:0000256" key="3">
    <source>
        <dbReference type="ARBA" id="ARBA00010147"/>
    </source>
</evidence>
<dbReference type="InterPro" id="IPR000421">
    <property type="entry name" value="FA58C"/>
</dbReference>
<keyword evidence="5" id="KW-0964">Secreted</keyword>
<keyword evidence="8" id="KW-0106">Calcium</keyword>
<accession>A0A4Z2CF24</accession>
<evidence type="ECO:0000313" key="11">
    <source>
        <dbReference type="EMBL" id="TNN02853.1"/>
    </source>
</evidence>
<evidence type="ECO:0000313" key="12">
    <source>
        <dbReference type="Proteomes" id="UP000516260"/>
    </source>
</evidence>
<dbReference type="Proteomes" id="UP000516260">
    <property type="component" value="Chromosome 10"/>
</dbReference>
<protein>
    <recommendedName>
        <fullName evidence="10">F5/8 type C domain-containing protein</fullName>
    </recommendedName>
</protein>
<proteinExistence type="inferred from homology"/>
<evidence type="ECO:0000256" key="7">
    <source>
        <dbReference type="ARBA" id="ARBA00022734"/>
    </source>
</evidence>
<dbReference type="PANTHER" id="PTHR45713">
    <property type="entry name" value="FTP DOMAIN-CONTAINING PROTEIN"/>
    <property type="match status" value="1"/>
</dbReference>
<gene>
    <name evidence="11" type="ORF">fugu_010340</name>
</gene>
<comment type="similarity">
    <text evidence="3">Belongs to the fucolectin family.</text>
</comment>
<sequence>MELLCIGGVNVEQPSRSTFPQQNLALRGKASQSTRFEHAFGGPDSAIDGNNIAIFSYGSCTHTAEQEEPWWTVDLLDSYIIISITITNRQDCCRNRLSGMRIHIGNSAKKNGRQNQIVTSIPDVELSSTHTFIKGVEGRYVTLSLPGKARILTLCEVEVYGYPAPTGENLALQGKAAQSSLYQFGSAYNAIDGSHDSTWEHGSCSHTSNDITPWWRLDLRKTHKVLAVNITNMDTNPERLNGAEIRIGDSLENNGNANPRCAVISDIPAGNSVGFACDGMDGRYVNIVLPDREEFLTLCEVEVYGSRLD</sequence>
<dbReference type="AlphaFoldDB" id="A0A4Z2CF24"/>
<dbReference type="EMBL" id="SWLE01000002">
    <property type="protein sequence ID" value="TNN02853.1"/>
    <property type="molecule type" value="Genomic_DNA"/>
</dbReference>
<evidence type="ECO:0000259" key="10">
    <source>
        <dbReference type="PROSITE" id="PS50022"/>
    </source>
</evidence>
<evidence type="ECO:0000256" key="6">
    <source>
        <dbReference type="ARBA" id="ARBA00022723"/>
    </source>
</evidence>
<feature type="domain" description="F5/8 type C" evidence="10">
    <location>
        <begin position="155"/>
        <end position="306"/>
    </location>
</feature>
<comment type="subcellular location">
    <subcellularLocation>
        <location evidence="2">Secreted</location>
    </subcellularLocation>
</comment>
<evidence type="ECO:0000256" key="8">
    <source>
        <dbReference type="ARBA" id="ARBA00022837"/>
    </source>
</evidence>
<evidence type="ECO:0000256" key="4">
    <source>
        <dbReference type="ARBA" id="ARBA00011233"/>
    </source>
</evidence>
<organism evidence="11 12">
    <name type="scientific">Takifugu bimaculatus</name>
    <dbReference type="NCBI Taxonomy" id="433685"/>
    <lineage>
        <taxon>Eukaryota</taxon>
        <taxon>Metazoa</taxon>
        <taxon>Chordata</taxon>
        <taxon>Craniata</taxon>
        <taxon>Vertebrata</taxon>
        <taxon>Euteleostomi</taxon>
        <taxon>Actinopterygii</taxon>
        <taxon>Neopterygii</taxon>
        <taxon>Teleostei</taxon>
        <taxon>Neoteleostei</taxon>
        <taxon>Acanthomorphata</taxon>
        <taxon>Eupercaria</taxon>
        <taxon>Tetraodontiformes</taxon>
        <taxon>Tetradontoidea</taxon>
        <taxon>Tetraodontidae</taxon>
        <taxon>Takifugu</taxon>
    </lineage>
</organism>
<comment type="function">
    <text evidence="1">Acts as a defensive agent. Recognizes blood group fucosylated oligosaccharides including A, B, H and Lewis B-type antigens. Does not recognize Lewis A antigen and has low affinity for monovalent haptens.</text>
</comment>
<keyword evidence="6" id="KW-0479">Metal-binding</keyword>
<evidence type="ECO:0000256" key="9">
    <source>
        <dbReference type="ARBA" id="ARBA00023157"/>
    </source>
</evidence>
<keyword evidence="7" id="KW-0430">Lectin</keyword>
<evidence type="ECO:0000256" key="1">
    <source>
        <dbReference type="ARBA" id="ARBA00002219"/>
    </source>
</evidence>
<reference evidence="11 12" key="1">
    <citation type="submission" date="2019-04" db="EMBL/GenBank/DDBJ databases">
        <title>The sequence and de novo assembly of Takifugu bimaculatus genome using PacBio and Hi-C technologies.</title>
        <authorList>
            <person name="Xu P."/>
            <person name="Liu B."/>
            <person name="Zhou Z."/>
        </authorList>
    </citation>
    <scope>NUCLEOTIDE SEQUENCE [LARGE SCALE GENOMIC DNA]</scope>
    <source>
        <strain evidence="11">TB-2018</strain>
        <tissue evidence="11">Muscle</tissue>
    </source>
</reference>
<dbReference type="PROSITE" id="PS50022">
    <property type="entry name" value="FA58C_3"/>
    <property type="match status" value="1"/>
</dbReference>
<dbReference type="GO" id="GO:0042806">
    <property type="term" value="F:fucose binding"/>
    <property type="evidence" value="ECO:0007669"/>
    <property type="project" value="UniProtKB-ARBA"/>
</dbReference>
<dbReference type="InterPro" id="IPR006585">
    <property type="entry name" value="FTP1"/>
</dbReference>
<dbReference type="InterPro" id="IPR008979">
    <property type="entry name" value="Galactose-bd-like_sf"/>
</dbReference>
<keyword evidence="9" id="KW-1015">Disulfide bond</keyword>
<dbReference type="GO" id="GO:0005576">
    <property type="term" value="C:extracellular region"/>
    <property type="evidence" value="ECO:0007669"/>
    <property type="project" value="UniProtKB-SubCell"/>
</dbReference>
<dbReference type="InterPro" id="IPR051941">
    <property type="entry name" value="BG_Antigen-Binding_Lectin"/>
</dbReference>
<evidence type="ECO:0000256" key="5">
    <source>
        <dbReference type="ARBA" id="ARBA00022525"/>
    </source>
</evidence>